<dbReference type="InterPro" id="IPR045087">
    <property type="entry name" value="Cu-oxidase_fam"/>
</dbReference>
<dbReference type="Pfam" id="PF07731">
    <property type="entry name" value="Cu-oxidase_2"/>
    <property type="match status" value="1"/>
</dbReference>
<dbReference type="InterPro" id="IPR001117">
    <property type="entry name" value="Cu-oxidase_2nd"/>
</dbReference>
<dbReference type="InterPro" id="IPR002355">
    <property type="entry name" value="Cu_oxidase_Cu_BS"/>
</dbReference>
<keyword evidence="10" id="KW-1185">Reference proteome</keyword>
<accession>A9IF14</accession>
<dbReference type="CDD" id="cd13874">
    <property type="entry name" value="CuRO_2_CopA"/>
    <property type="match status" value="1"/>
</dbReference>
<dbReference type="Gene3D" id="2.60.40.420">
    <property type="entry name" value="Cupredoxins - blue copper proteins"/>
    <property type="match status" value="3"/>
</dbReference>
<dbReference type="Pfam" id="PF07732">
    <property type="entry name" value="Cu-oxidase_3"/>
    <property type="match status" value="1"/>
</dbReference>
<protein>
    <submittedName>
        <fullName evidence="9">Copper resistance protein A</fullName>
    </submittedName>
</protein>
<evidence type="ECO:0000313" key="10">
    <source>
        <dbReference type="Proteomes" id="UP000001225"/>
    </source>
</evidence>
<dbReference type="PROSITE" id="PS51318">
    <property type="entry name" value="TAT"/>
    <property type="match status" value="1"/>
</dbReference>
<organism evidence="9 10">
    <name type="scientific">Bordetella petrii (strain ATCC BAA-461 / DSM 12804 / CCUG 43448 / CIP 107267 / Se-1111R)</name>
    <dbReference type="NCBI Taxonomy" id="340100"/>
    <lineage>
        <taxon>Bacteria</taxon>
        <taxon>Pseudomonadati</taxon>
        <taxon>Pseudomonadota</taxon>
        <taxon>Betaproteobacteria</taxon>
        <taxon>Burkholderiales</taxon>
        <taxon>Alcaligenaceae</taxon>
        <taxon>Bordetella</taxon>
    </lineage>
</organism>
<dbReference type="InterPro" id="IPR006376">
    <property type="entry name" value="Cu-R_CopA"/>
</dbReference>
<dbReference type="InterPro" id="IPR008972">
    <property type="entry name" value="Cupredoxin"/>
</dbReference>
<reference evidence="9 10" key="1">
    <citation type="journal article" date="2008" name="BMC Genomics">
        <title>The missing link: Bordetella petrii is endowed with both the metabolic versatility of environmental bacteria and virulence traits of pathogenic Bordetellae.</title>
        <authorList>
            <person name="Gross R."/>
            <person name="Guzman C.A."/>
            <person name="Sebaihia M."/>
            <person name="Martins Dos Santos V.A."/>
            <person name="Pieper D.H."/>
            <person name="Koebnik R."/>
            <person name="Lechner M."/>
            <person name="Bartels D."/>
            <person name="Buhrmester J."/>
            <person name="Choudhuri J.V."/>
            <person name="Ebensen T."/>
            <person name="Gaigalat L."/>
            <person name="Herrmann S."/>
            <person name="Khachane A.N."/>
            <person name="Larisch C."/>
            <person name="Link S."/>
            <person name="Linke B."/>
            <person name="Meyer F."/>
            <person name="Mormann S."/>
            <person name="Nakunst D."/>
            <person name="Rueckert C."/>
            <person name="Schneiker-Bekel S."/>
            <person name="Schulze K."/>
            <person name="Vorhoelter F.J."/>
            <person name="Yevsa T."/>
            <person name="Engle J.T."/>
            <person name="Goldman W.E."/>
            <person name="Puehler A."/>
            <person name="Goebel U.B."/>
            <person name="Goesmann A."/>
            <person name="Bloecker H."/>
            <person name="Kaiser O."/>
            <person name="Martinez-Arias R."/>
        </authorList>
    </citation>
    <scope>NUCLEOTIDE SEQUENCE [LARGE SCALE GENOMIC DNA]</scope>
    <source>
        <strain evidence="10">ATCC BAA-461 / DSM 12804 / CCUG 43448 / CIP 107267 / Se-1111R</strain>
    </source>
</reference>
<dbReference type="GO" id="GO:0016491">
    <property type="term" value="F:oxidoreductase activity"/>
    <property type="evidence" value="ECO:0007669"/>
    <property type="project" value="UniProtKB-KW"/>
</dbReference>
<feature type="compositionally biased region" description="Gly residues" evidence="5">
    <location>
        <begin position="422"/>
        <end position="444"/>
    </location>
</feature>
<feature type="region of interest" description="Disordered" evidence="5">
    <location>
        <begin position="381"/>
        <end position="466"/>
    </location>
</feature>
<dbReference type="PROSITE" id="PS00080">
    <property type="entry name" value="MULTICOPPER_OXIDASE2"/>
    <property type="match status" value="1"/>
</dbReference>
<feature type="domain" description="Plastocyanin-like" evidence="6">
    <location>
        <begin position="175"/>
        <end position="336"/>
    </location>
</feature>
<gene>
    <name evidence="9" type="primary">copA</name>
    <name evidence="9" type="ordered locus">Bpet4591</name>
</gene>
<evidence type="ECO:0000259" key="7">
    <source>
        <dbReference type="Pfam" id="PF07731"/>
    </source>
</evidence>
<feature type="domain" description="Plastocyanin-like" evidence="7">
    <location>
        <begin position="501"/>
        <end position="619"/>
    </location>
</feature>
<keyword evidence="4" id="KW-0186">Copper</keyword>
<dbReference type="CDD" id="cd13896">
    <property type="entry name" value="CuRO_3_CopA"/>
    <property type="match status" value="1"/>
</dbReference>
<dbReference type="InterPro" id="IPR034282">
    <property type="entry name" value="CuRO_2_CopA"/>
</dbReference>
<dbReference type="STRING" id="94624.Bpet4591"/>
<evidence type="ECO:0000256" key="5">
    <source>
        <dbReference type="SAM" id="MobiDB-lite"/>
    </source>
</evidence>
<dbReference type="eggNOG" id="COG2132">
    <property type="taxonomic scope" value="Bacteria"/>
</dbReference>
<dbReference type="KEGG" id="bpt:Bpet4591"/>
<sequence length="619" mass="68228">MTKAVSNQRRQFVQGLAAGGLLTGLGLWRQPAWALPTPEQANVLSGTEFDLEIGESPANLTGSPRMATTVNGMLPAPTLHWKEGDTVTLRVTNRLSEDTSIHWHGILLPTGMDGVPGLSFPGIRPGETFTYQFEVRQSGTYWYHSHSGFQEQTGLYGAIVIEPKRPDPVRAERDYVVLLSDWTDEDPMSVFRKLKVMPDYYNYIQPSVENLMDDAKKSGWKNALNERLMWQKMRMNQTDLADVSGATYTFLTNGKAPAGNWTGLFKPGERVRLRFINGSAMTYFDVRIPGLKMTVVSADGQPVRPVEVEEFRIAVAETYDVIVEPSEDRAYTIFSQAMDRSGFARATLAPREGMAAEVPPTDPVQVLTMMDMGMAHDMSGMDMGGESGGSMKGMDHGSMSNADQSSSGAGNQGAMSGMDHGSMGGMAGMSHGGMNHGAGDGEGGMVEVKHPYPAENSPATTMPPDVVSTRLDDPGVGLRGNGRKVLTYADLHSMVEPPDNRPPTREIELHLTGNMERYMWSFNGLKFTEAKPIVLKFGERVRFVLVNDTMMTHPIHLHGMWSDLESPEGNFQVRKHTISLNPAQRVSYRVSADARGNWAYHCHLLYHMEAGMFRAVVVE</sequence>
<dbReference type="InterPro" id="IPR033138">
    <property type="entry name" value="Cu_oxidase_CS"/>
</dbReference>
<dbReference type="InterPro" id="IPR011707">
    <property type="entry name" value="Cu-oxidase-like_N"/>
</dbReference>
<evidence type="ECO:0000256" key="2">
    <source>
        <dbReference type="ARBA" id="ARBA00022723"/>
    </source>
</evidence>
<dbReference type="CDD" id="cd13848">
    <property type="entry name" value="CuRO_1_CopA"/>
    <property type="match status" value="1"/>
</dbReference>
<evidence type="ECO:0000256" key="4">
    <source>
        <dbReference type="ARBA" id="ARBA00023008"/>
    </source>
</evidence>
<dbReference type="Proteomes" id="UP000001225">
    <property type="component" value="Chromosome"/>
</dbReference>
<evidence type="ECO:0000259" key="8">
    <source>
        <dbReference type="Pfam" id="PF07732"/>
    </source>
</evidence>
<dbReference type="Pfam" id="PF00394">
    <property type="entry name" value="Cu-oxidase"/>
    <property type="match status" value="1"/>
</dbReference>
<keyword evidence="2" id="KW-0479">Metal-binding</keyword>
<dbReference type="GO" id="GO:0042597">
    <property type="term" value="C:periplasmic space"/>
    <property type="evidence" value="ECO:0007669"/>
    <property type="project" value="UniProtKB-SubCell"/>
</dbReference>
<name>A9IF14_BORPD</name>
<dbReference type="SUPFAM" id="SSF49503">
    <property type="entry name" value="Cupredoxins"/>
    <property type="match status" value="3"/>
</dbReference>
<feature type="compositionally biased region" description="Polar residues" evidence="5">
    <location>
        <begin position="398"/>
        <end position="409"/>
    </location>
</feature>
<dbReference type="NCBIfam" id="TIGR01409">
    <property type="entry name" value="TAT_signal_seq"/>
    <property type="match status" value="1"/>
</dbReference>
<proteinExistence type="predicted"/>
<dbReference type="AlphaFoldDB" id="A9IF14"/>
<dbReference type="GO" id="GO:0005507">
    <property type="term" value="F:copper ion binding"/>
    <property type="evidence" value="ECO:0007669"/>
    <property type="project" value="InterPro"/>
</dbReference>
<dbReference type="InterPro" id="IPR011706">
    <property type="entry name" value="Cu-oxidase_C"/>
</dbReference>
<comment type="subcellular location">
    <subcellularLocation>
        <location evidence="1">Periplasm</location>
    </subcellularLocation>
</comment>
<dbReference type="InterPro" id="IPR019546">
    <property type="entry name" value="TAT_signal_bac_arc"/>
</dbReference>
<dbReference type="PANTHER" id="PTHR11709:SF394">
    <property type="entry name" value="FI03373P-RELATED"/>
    <property type="match status" value="1"/>
</dbReference>
<feature type="domain" description="Plastocyanin-like" evidence="8">
    <location>
        <begin position="56"/>
        <end position="165"/>
    </location>
</feature>
<dbReference type="InterPro" id="IPR006311">
    <property type="entry name" value="TAT_signal"/>
</dbReference>
<evidence type="ECO:0000256" key="1">
    <source>
        <dbReference type="ARBA" id="ARBA00004418"/>
    </source>
</evidence>
<dbReference type="InterPro" id="IPR034279">
    <property type="entry name" value="CuRO_3_CopA"/>
</dbReference>
<dbReference type="PROSITE" id="PS00079">
    <property type="entry name" value="MULTICOPPER_OXIDASE1"/>
    <property type="match status" value="2"/>
</dbReference>
<evidence type="ECO:0000313" key="9">
    <source>
        <dbReference type="EMBL" id="CAP44942.1"/>
    </source>
</evidence>
<dbReference type="EMBL" id="AM902716">
    <property type="protein sequence ID" value="CAP44942.1"/>
    <property type="molecule type" value="Genomic_DNA"/>
</dbReference>
<evidence type="ECO:0000259" key="6">
    <source>
        <dbReference type="Pfam" id="PF00394"/>
    </source>
</evidence>
<evidence type="ECO:0000256" key="3">
    <source>
        <dbReference type="ARBA" id="ARBA00023002"/>
    </source>
</evidence>
<dbReference type="NCBIfam" id="TIGR01480">
    <property type="entry name" value="copper_res_A"/>
    <property type="match status" value="1"/>
</dbReference>
<feature type="compositionally biased region" description="Gly residues" evidence="5">
    <location>
        <begin position="382"/>
        <end position="391"/>
    </location>
</feature>
<keyword evidence="3" id="KW-0560">Oxidoreductase</keyword>
<dbReference type="InterPro" id="IPR034284">
    <property type="entry name" value="CuRO_1_CopA"/>
</dbReference>
<dbReference type="PANTHER" id="PTHR11709">
    <property type="entry name" value="MULTI-COPPER OXIDASE"/>
    <property type="match status" value="1"/>
</dbReference>